<feature type="region of interest" description="Disordered" evidence="1">
    <location>
        <begin position="149"/>
        <end position="198"/>
    </location>
</feature>
<dbReference type="EMBL" id="RBKV01000002">
    <property type="protein sequence ID" value="RKR79870.1"/>
    <property type="molecule type" value="Genomic_DNA"/>
</dbReference>
<comment type="caution">
    <text evidence="2">The sequence shown here is derived from an EMBL/GenBank/DDBJ whole genome shotgun (WGS) entry which is preliminary data.</text>
</comment>
<dbReference type="OrthoDB" id="4008664at2"/>
<proteinExistence type="predicted"/>
<dbReference type="InterPro" id="IPR027417">
    <property type="entry name" value="P-loop_NTPase"/>
</dbReference>
<evidence type="ECO:0000256" key="1">
    <source>
        <dbReference type="SAM" id="MobiDB-lite"/>
    </source>
</evidence>
<dbReference type="RefSeq" id="WP_062801004.1">
    <property type="nucleotide sequence ID" value="NZ_CBCRXS010000020.1"/>
</dbReference>
<reference evidence="2 3" key="1">
    <citation type="submission" date="2018-10" db="EMBL/GenBank/DDBJ databases">
        <title>Sequencing the genomes of 1000 actinobacteria strains.</title>
        <authorList>
            <person name="Klenk H.-P."/>
        </authorList>
    </citation>
    <scope>NUCLEOTIDE SEQUENCE [LARGE SCALE GENOMIC DNA]</scope>
    <source>
        <strain evidence="2 3">DSM 44343</strain>
    </source>
</reference>
<sequence>MAGLSPINRALARIPKRAEKSENPHLHETFVDSGVADILDVVDHQVLNGRRGTGKTHAFAYLASERRALGDIAIVLDLRTVGSPDGLLDPSAASPQERAGRLLIDLLGQLREAILDAVLEDETLVNDGDFVAKVDHLLTVLTDVRVTGEVETSQQRQSTQKEHSGLKFNAKVSSSPTVDLSAEAGAEDQKVSSRSETRRGTEQVALNFSDIARALRDVAKVLTTRRIWIFLDEWSSVPRDLQPYLGEFLLRCVMPLQKFTVKIAAIEQQSNFMAVVAQERIGLELGADLGATVSLDDYMVYEGNEDVAREFFRGLIFKHLSASDAPEAFGDLTVRNTSDVIRLGFTDTRAFDELVRAAEGVPRDFLHIVSRAATRAGSQPISVDIVREAAKYWYQSDKVEALESREQARALLTWLIDKVIREKRARAFLVREDDMRDPLLVTLFDARVLHVVRRGYSAQDRPGERFDVWTIDYGAYVDLVRTKYAPQGLFQLEDDTYVSGVDVPTQDLRAIRRAILDLDSFRQSIETF</sequence>
<organism evidence="2 3">
    <name type="scientific">Williamsia marianensis</name>
    <dbReference type="NCBI Taxonomy" id="85044"/>
    <lineage>
        <taxon>Bacteria</taxon>
        <taxon>Bacillati</taxon>
        <taxon>Actinomycetota</taxon>
        <taxon>Actinomycetes</taxon>
        <taxon>Mycobacteriales</taxon>
        <taxon>Nocardiaceae</taxon>
        <taxon>Williamsia</taxon>
    </lineage>
</organism>
<evidence type="ECO:0000313" key="2">
    <source>
        <dbReference type="EMBL" id="RKR79870.1"/>
    </source>
</evidence>
<name>A0A495IT69_WILMA</name>
<accession>A0A495IT69</accession>
<gene>
    <name evidence="2" type="ORF">DFJ75_5013</name>
</gene>
<dbReference type="SUPFAM" id="SSF52540">
    <property type="entry name" value="P-loop containing nucleoside triphosphate hydrolases"/>
    <property type="match status" value="1"/>
</dbReference>
<protein>
    <submittedName>
        <fullName evidence="2">Uncharacterized protein</fullName>
    </submittedName>
</protein>
<evidence type="ECO:0000313" key="3">
    <source>
        <dbReference type="Proteomes" id="UP000274762"/>
    </source>
</evidence>
<dbReference type="AlphaFoldDB" id="A0A495IT69"/>
<dbReference type="Proteomes" id="UP000274762">
    <property type="component" value="Unassembled WGS sequence"/>
</dbReference>
<feature type="compositionally biased region" description="Basic and acidic residues" evidence="1">
    <location>
        <begin position="187"/>
        <end position="198"/>
    </location>
</feature>